<protein>
    <recommendedName>
        <fullName evidence="6">MSHA biogenesis protein MshQ</fullName>
    </recommendedName>
</protein>
<evidence type="ECO:0008006" key="6">
    <source>
        <dbReference type="Google" id="ProtNLM"/>
    </source>
</evidence>
<feature type="chain" id="PRO_5015702516" description="MSHA biogenesis protein MshQ" evidence="1">
    <location>
        <begin position="26"/>
        <end position="1214"/>
    </location>
</feature>
<evidence type="ECO:0000256" key="1">
    <source>
        <dbReference type="SAM" id="SignalP"/>
    </source>
</evidence>
<evidence type="ECO:0000313" key="4">
    <source>
        <dbReference type="EMBL" id="AWL10794.1"/>
    </source>
</evidence>
<accession>A0A2S2DZG8</accession>
<sequence>MQHNRVWLKLRVLVLGALASAGAMAQELPQCEVVFTNAVSGNGAGSQLIMNNSSQITNLGGNNQLSFDTPSPYNTGSDGYWHDGRCDNAACELTGTALALELPAMPVDLPSINGQWVSRGQDITIPSSGQLNANEFSGLSTWGGANITFETDDYDTFSVGSLQPANNASVSFSQGTYYIDTFTLNGGNRAEFGGGTYYIDTFNVGNNSELLLRPGTYYINRLTIQQGSEVSVEGNGTVTIYTQRLETNSVQVNGLNGNANLEVYVTGGLSGYDLLVTGTSHLQGLFYVDGSTELNNTSEVTGALSSNELYMRNSSKVNYDGGAIQGASRCESQDQGDDDVQACEVSFPTVISTTASGQVRLSGSATDIYGTINGAVVTPTMVRNGNPNCDGGACSATGTAAAALDFPEWCASDEELKPKSDLVLEAGQSYCYGDLKLSGQRDIRVNGTGTATLYLTGDAQVTGPAELNTGGSPDQLRIVTQGDFSHTGNGDTHAFIYSQGQLELGGNVDYYGAFQSESEVWVHGNSTVRYFGDVAEQCGPGGSEDEVHHYRLLHDATAYTCGASTVTIRACADQACTSQVTDAVSMTLSASDGASFSPSSQTFNGNATVELTKSTAGETTLSVASATPSAPVLCESDSGGDCRVSFSDVGLNVSWGSAASVVNIPSQQAQSAWPETLYVSLGEAQSCQADIAGGQLQLAVQCVSPGSCNNNMFAIDGSTTGDTENYADAGVTFDENGIAEVPAGFLRYDDAGQIKLNVQVAGTQVSGSSNAFAVAPLLSLGLGTSATTGETDAFVAAEDLPLSVRAVGAQGAVTPNYQPGDLRLRLQQSMPQSNAVTAVFAPGNLSSQPTTDSGFSNYDDELIGTFTQGEASWIGSLNETGEYSLTLQDNNYYGVSINSNAVSWLSVPHHMTLEITAHTLNATSGFIYLQQTTELGQAAEVVLTARNKAGEVTANYSGELWQLTTPEIQQWAVTDEAYQQRAQLMPGGELSHNLGVSFSESAGVGNYTIDGSVTYQRPAASTLTNVPPGSNELTLSAPPEVFQLAYGDHLLCIRENADDNDCDGVLVTSGQLTELRHGRAVLQNAYGPAGEPLDVPLQIEYYNGSRWVVNRDDYVTDYDSDEVTVDDELGLESHSGIVEAGRAPSAHGFVIQAYANSHESQAEWDVPQYLEYDWDGDGSHDNDPQADVRFGLYRSNDRIINWREVQEDEQGETN</sequence>
<dbReference type="Pfam" id="PF20419">
    <property type="entry name" value="DUF6701"/>
    <property type="match status" value="1"/>
</dbReference>
<feature type="signal peptide" evidence="1">
    <location>
        <begin position="1"/>
        <end position="25"/>
    </location>
</feature>
<dbReference type="InterPro" id="IPR012332">
    <property type="entry name" value="Autotransporter_pectin_lyase_C"/>
</dbReference>
<evidence type="ECO:0000313" key="5">
    <source>
        <dbReference type="Proteomes" id="UP000245728"/>
    </source>
</evidence>
<dbReference type="KEGG" id="salh:HMF8227_00286"/>
<feature type="domain" description="DUF6701" evidence="2">
    <location>
        <begin position="631"/>
        <end position="1205"/>
    </location>
</feature>
<dbReference type="AlphaFoldDB" id="A0A2S2DZG8"/>
<reference evidence="4 5" key="1">
    <citation type="submission" date="2018-05" db="EMBL/GenBank/DDBJ databases">
        <title>Salinimonas sp. HMF8227 Genome sequencing and assembly.</title>
        <authorList>
            <person name="Kang H."/>
            <person name="Kang J."/>
            <person name="Cha I."/>
            <person name="Kim H."/>
            <person name="Joh K."/>
        </authorList>
    </citation>
    <scope>NUCLEOTIDE SEQUENCE [LARGE SCALE GENOMIC DNA]</scope>
    <source>
        <strain evidence="4 5">HMF8227</strain>
    </source>
</reference>
<keyword evidence="1" id="KW-0732">Signal</keyword>
<proteinExistence type="predicted"/>
<name>A0A2S2DZG8_9ALTE</name>
<dbReference type="Gene3D" id="2.160.20.20">
    <property type="match status" value="1"/>
</dbReference>
<organism evidence="4 5">
    <name type="scientific">Saliniradius amylolyticus</name>
    <dbReference type="NCBI Taxonomy" id="2183582"/>
    <lineage>
        <taxon>Bacteria</taxon>
        <taxon>Pseudomonadati</taxon>
        <taxon>Pseudomonadota</taxon>
        <taxon>Gammaproteobacteria</taxon>
        <taxon>Alteromonadales</taxon>
        <taxon>Alteromonadaceae</taxon>
        <taxon>Saliniradius</taxon>
    </lineage>
</organism>
<dbReference type="InterPro" id="IPR055729">
    <property type="entry name" value="DUF7305"/>
</dbReference>
<keyword evidence="5" id="KW-1185">Reference proteome</keyword>
<dbReference type="RefSeq" id="WP_109338483.1">
    <property type="nucleotide sequence ID" value="NZ_CP029347.1"/>
</dbReference>
<dbReference type="Pfam" id="PF23981">
    <property type="entry name" value="DUF7305"/>
    <property type="match status" value="1"/>
</dbReference>
<gene>
    <name evidence="4" type="ORF">HMF8227_00286</name>
</gene>
<evidence type="ECO:0000259" key="3">
    <source>
        <dbReference type="Pfam" id="PF23981"/>
    </source>
</evidence>
<dbReference type="OrthoDB" id="9790247at2"/>
<dbReference type="Proteomes" id="UP000245728">
    <property type="component" value="Chromosome"/>
</dbReference>
<dbReference type="InterPro" id="IPR046524">
    <property type="entry name" value="DUF6701"/>
</dbReference>
<feature type="domain" description="DUF7305" evidence="3">
    <location>
        <begin position="433"/>
        <end position="518"/>
    </location>
</feature>
<dbReference type="EMBL" id="CP029347">
    <property type="protein sequence ID" value="AWL10794.1"/>
    <property type="molecule type" value="Genomic_DNA"/>
</dbReference>
<evidence type="ECO:0000259" key="2">
    <source>
        <dbReference type="Pfam" id="PF20419"/>
    </source>
</evidence>